<name>A0ABD5P7L3_9EURY</name>
<dbReference type="AlphaFoldDB" id="A0ABD5P7L3"/>
<dbReference type="Proteomes" id="UP001595921">
    <property type="component" value="Unassembled WGS sequence"/>
</dbReference>
<comment type="caution">
    <text evidence="1">The sequence shown here is derived from an EMBL/GenBank/DDBJ whole genome shotgun (WGS) entry which is preliminary data.</text>
</comment>
<sequence length="65" mass="7466">MSAKDGSKTGTAFNCPFCSEQVSTHNRPQHLRTCRDADRDVQIERTQRNTIDAEYDRAMAAHRNR</sequence>
<reference evidence="1 2" key="1">
    <citation type="journal article" date="2019" name="Int. J. Syst. Evol. Microbiol.">
        <title>The Global Catalogue of Microorganisms (GCM) 10K type strain sequencing project: providing services to taxonomists for standard genome sequencing and annotation.</title>
        <authorList>
            <consortium name="The Broad Institute Genomics Platform"/>
            <consortium name="The Broad Institute Genome Sequencing Center for Infectious Disease"/>
            <person name="Wu L."/>
            <person name="Ma J."/>
        </authorList>
    </citation>
    <scope>NUCLEOTIDE SEQUENCE [LARGE SCALE GENOMIC DNA]</scope>
    <source>
        <strain evidence="1 2">CGMCC 1.12553</strain>
    </source>
</reference>
<protein>
    <recommendedName>
        <fullName evidence="3">C2H2-type domain-containing protein</fullName>
    </recommendedName>
</protein>
<dbReference type="EMBL" id="JBHSDS010000002">
    <property type="protein sequence ID" value="MFC4356872.1"/>
    <property type="molecule type" value="Genomic_DNA"/>
</dbReference>
<keyword evidence="2" id="KW-1185">Reference proteome</keyword>
<evidence type="ECO:0000313" key="1">
    <source>
        <dbReference type="EMBL" id="MFC4356872.1"/>
    </source>
</evidence>
<proteinExistence type="predicted"/>
<organism evidence="1 2">
    <name type="scientific">Halobium salinum</name>
    <dbReference type="NCBI Taxonomy" id="1364940"/>
    <lineage>
        <taxon>Archaea</taxon>
        <taxon>Methanobacteriati</taxon>
        <taxon>Methanobacteriota</taxon>
        <taxon>Stenosarchaea group</taxon>
        <taxon>Halobacteria</taxon>
        <taxon>Halobacteriales</taxon>
        <taxon>Haloferacaceae</taxon>
        <taxon>Halobium</taxon>
    </lineage>
</organism>
<gene>
    <name evidence="1" type="ORF">ACFO0N_02790</name>
</gene>
<accession>A0ABD5P7L3</accession>
<evidence type="ECO:0000313" key="2">
    <source>
        <dbReference type="Proteomes" id="UP001595921"/>
    </source>
</evidence>
<evidence type="ECO:0008006" key="3">
    <source>
        <dbReference type="Google" id="ProtNLM"/>
    </source>
</evidence>
<dbReference type="RefSeq" id="WP_267625324.1">
    <property type="nucleotide sequence ID" value="NZ_JAODIW010000010.1"/>
</dbReference>